<dbReference type="EMBL" id="CAJNOR010000400">
    <property type="protein sequence ID" value="CAF0903152.1"/>
    <property type="molecule type" value="Genomic_DNA"/>
</dbReference>
<dbReference type="Proteomes" id="UP000663828">
    <property type="component" value="Unassembled WGS sequence"/>
</dbReference>
<name>A0A813ZRN4_ADIRI</name>
<protein>
    <submittedName>
        <fullName evidence="1">Uncharacterized protein</fullName>
    </submittedName>
</protein>
<proteinExistence type="predicted"/>
<sequence>MALSKTFAIVWLDAHIAAVGEYRQLKSTFQVELAPVVAAAPMDPIDQLICCIRETCAPITFAPTVEETLSVIEELVGNNKLVVLITSGSLGSVILPEIQRRSLTLHSYYIFCANINNHAEWVLEYLDQGLEIQMFDFEITLLTRLARDLSNELIKQGRELLNTDPVSALNYFQCARSLAEKAVARDMPANATDLHRPSTKHREILDGENGLIAQAERACNRNNV</sequence>
<gene>
    <name evidence="1" type="ORF">XAT740_LOCUS8133</name>
</gene>
<organism evidence="1 2">
    <name type="scientific">Adineta ricciae</name>
    <name type="common">Rotifer</name>
    <dbReference type="NCBI Taxonomy" id="249248"/>
    <lineage>
        <taxon>Eukaryota</taxon>
        <taxon>Metazoa</taxon>
        <taxon>Spiralia</taxon>
        <taxon>Gnathifera</taxon>
        <taxon>Rotifera</taxon>
        <taxon>Eurotatoria</taxon>
        <taxon>Bdelloidea</taxon>
        <taxon>Adinetida</taxon>
        <taxon>Adinetidae</taxon>
        <taxon>Adineta</taxon>
    </lineage>
</organism>
<evidence type="ECO:0000313" key="2">
    <source>
        <dbReference type="Proteomes" id="UP000663828"/>
    </source>
</evidence>
<keyword evidence="2" id="KW-1185">Reference proteome</keyword>
<comment type="caution">
    <text evidence="1">The sequence shown here is derived from an EMBL/GenBank/DDBJ whole genome shotgun (WGS) entry which is preliminary data.</text>
</comment>
<dbReference type="AlphaFoldDB" id="A0A813ZRN4"/>
<accession>A0A813ZRN4</accession>
<evidence type="ECO:0000313" key="1">
    <source>
        <dbReference type="EMBL" id="CAF0903152.1"/>
    </source>
</evidence>
<reference evidence="1" key="1">
    <citation type="submission" date="2021-02" db="EMBL/GenBank/DDBJ databases">
        <authorList>
            <person name="Nowell W R."/>
        </authorList>
    </citation>
    <scope>NUCLEOTIDE SEQUENCE</scope>
</reference>